<gene>
    <name evidence="1" type="ORF">T4A_5124</name>
</gene>
<protein>
    <submittedName>
        <fullName evidence="1">Uncharacterized protein</fullName>
    </submittedName>
</protein>
<dbReference type="EMBL" id="JYDR01000028">
    <property type="protein sequence ID" value="KRY74142.1"/>
    <property type="molecule type" value="Genomic_DNA"/>
</dbReference>
<name>A0A0V1EJZ5_TRIPS</name>
<dbReference type="Proteomes" id="UP000054632">
    <property type="component" value="Unassembled WGS sequence"/>
</dbReference>
<comment type="caution">
    <text evidence="1">The sequence shown here is derived from an EMBL/GenBank/DDBJ whole genome shotgun (WGS) entry which is preliminary data.</text>
</comment>
<evidence type="ECO:0000313" key="1">
    <source>
        <dbReference type="EMBL" id="KRY74142.1"/>
    </source>
</evidence>
<dbReference type="AlphaFoldDB" id="A0A0V1EJZ5"/>
<organism evidence="1 2">
    <name type="scientific">Trichinella pseudospiralis</name>
    <name type="common">Parasitic roundworm</name>
    <dbReference type="NCBI Taxonomy" id="6337"/>
    <lineage>
        <taxon>Eukaryota</taxon>
        <taxon>Metazoa</taxon>
        <taxon>Ecdysozoa</taxon>
        <taxon>Nematoda</taxon>
        <taxon>Enoplea</taxon>
        <taxon>Dorylaimia</taxon>
        <taxon>Trichinellida</taxon>
        <taxon>Trichinellidae</taxon>
        <taxon>Trichinella</taxon>
    </lineage>
</organism>
<accession>A0A0V1EJZ5</accession>
<proteinExistence type="predicted"/>
<evidence type="ECO:0000313" key="2">
    <source>
        <dbReference type="Proteomes" id="UP000054632"/>
    </source>
</evidence>
<reference evidence="1 2" key="1">
    <citation type="submission" date="2015-01" db="EMBL/GenBank/DDBJ databases">
        <title>Evolution of Trichinella species and genotypes.</title>
        <authorList>
            <person name="Korhonen P.K."/>
            <person name="Edoardo P."/>
            <person name="Giuseppe L.R."/>
            <person name="Gasser R.B."/>
        </authorList>
    </citation>
    <scope>NUCLEOTIDE SEQUENCE [LARGE SCALE GENOMIC DNA]</scope>
    <source>
        <strain evidence="1">ISS13</strain>
    </source>
</reference>
<sequence length="71" mass="8516">MLKCFDSERPKLQMLQICCLHKQQSEHQLLFFHLKKSLDYEKQLLQNLHCKQQAIWNDCLSVVLISNHAYD</sequence>